<feature type="region of interest" description="Disordered" evidence="1">
    <location>
        <begin position="414"/>
        <end position="440"/>
    </location>
</feature>
<evidence type="ECO:0000313" key="2">
    <source>
        <dbReference type="WBParaSite" id="MCU_007554-RA"/>
    </source>
</evidence>
<dbReference type="AlphaFoldDB" id="A0A5K3FDH9"/>
<dbReference type="InterPro" id="IPR052579">
    <property type="entry name" value="Zinc_finger_SWIM"/>
</dbReference>
<proteinExistence type="predicted"/>
<reference evidence="2" key="1">
    <citation type="submission" date="2019-11" db="UniProtKB">
        <authorList>
            <consortium name="WormBaseParasite"/>
        </authorList>
    </citation>
    <scope>IDENTIFICATION</scope>
</reference>
<feature type="compositionally biased region" description="Polar residues" evidence="1">
    <location>
        <begin position="431"/>
        <end position="440"/>
    </location>
</feature>
<accession>A0A5K3FDH9</accession>
<evidence type="ECO:0000256" key="1">
    <source>
        <dbReference type="SAM" id="MobiDB-lite"/>
    </source>
</evidence>
<dbReference type="PANTHER" id="PTHR31569:SF4">
    <property type="entry name" value="SWIM-TYPE DOMAIN-CONTAINING PROTEIN"/>
    <property type="match status" value="1"/>
</dbReference>
<sequence>MEGQLDCSEDFMKYLGSTRFSTYEAFNSSLEAFQKASQTYFKPTTSTYFPSKTIERQLLFYKYIRFACEMHKKSIVKDGFDFGGTGCPAYFTVGSRNSQLGVVKYYMVHNHEAYPEVESVGVVPELCTADDDNNASVDCTAAFLETFKEKLFGSFAELQAKMDEFQRITGSLYGKRNTKRFPPESPYSTTLVYKSFTYECYHYGTHNGDSTMQRVRRSAKIGCRSRIHVSCYRNKLKIVRFDVKHNHDVAPERAKSYPRNRRLTQSQLAVVEGMFQTNQDSHAIKDFIENTFNTTCTMSDVRNIKARLKASVQSAVESIDEDDGLPNLPSFSSSRGATLDGMITQLTPHLEHIQDLLLSSPNREAFDSRIRCLSRLIEIWQEGKEAMVLVPQRHVIMNVGHERSLPGVPRLHLVRMPPPKPSPNRDDVCYRQSSPENFLS</sequence>
<protein>
    <submittedName>
        <fullName evidence="2">FAR1 domain-containing protein</fullName>
    </submittedName>
</protein>
<organism evidence="2">
    <name type="scientific">Mesocestoides corti</name>
    <name type="common">Flatworm</name>
    <dbReference type="NCBI Taxonomy" id="53468"/>
    <lineage>
        <taxon>Eukaryota</taxon>
        <taxon>Metazoa</taxon>
        <taxon>Spiralia</taxon>
        <taxon>Lophotrochozoa</taxon>
        <taxon>Platyhelminthes</taxon>
        <taxon>Cestoda</taxon>
        <taxon>Eucestoda</taxon>
        <taxon>Cyclophyllidea</taxon>
        <taxon>Mesocestoididae</taxon>
        <taxon>Mesocestoides</taxon>
    </lineage>
</organism>
<dbReference type="WBParaSite" id="MCU_007554-RA">
    <property type="protein sequence ID" value="MCU_007554-RA"/>
    <property type="gene ID" value="MCU_007554"/>
</dbReference>
<dbReference type="PANTHER" id="PTHR31569">
    <property type="entry name" value="SWIM-TYPE DOMAIN-CONTAINING PROTEIN"/>
    <property type="match status" value="1"/>
</dbReference>
<name>A0A5K3FDH9_MESCO</name>